<evidence type="ECO:0000313" key="3">
    <source>
        <dbReference type="Proteomes" id="UP000032737"/>
    </source>
</evidence>
<dbReference type="Gene3D" id="1.50.10.20">
    <property type="match status" value="1"/>
</dbReference>
<dbReference type="SUPFAM" id="SSF48239">
    <property type="entry name" value="Terpenoid cyclases/Protein prenyltransferases"/>
    <property type="match status" value="1"/>
</dbReference>
<gene>
    <name evidence="2" type="ORF">BN85313310</name>
</gene>
<dbReference type="OrthoDB" id="411361at2"/>
<sequence>MKKIVTLFLIVFSLMVIAGCQTNSPLELTVQVVDQSNDVRFEKTIQYSEGAFDGVLEAIESEVLMDYEMSEYGAFIKGVGGIYPTDSSYWYSIYVDDIYSEVGIVELTLEDQMVIEFRETSMKDALALEVDQSIYSFVDQLVEDYISDEKIDYYVFAAYQKLQTFNTRLATIESLLTKEKIKTDYSVISDLPSAFRSAIYFKALGLNLDLTTTYLSGSSVNEGPYAVYSYYPLVLSKYIINQTVDEVHLGQLSSETTISDADYAGMALQLLSLDSDSYDVRINEILTYLKETVTKDGFLDYSGKASASSTAQVVLGLVSLGINPRSFENIDLIEALMSYQEEGGFKNHQTGAVDLMFSTPQVFSSLVVYKLFNDTYQNPKTSLYF</sequence>
<dbReference type="EMBL" id="FO681348">
    <property type="protein sequence ID" value="CCV66352.1"/>
    <property type="molecule type" value="Genomic_DNA"/>
</dbReference>
<feature type="chain" id="PRO_5004650689" description="DUF4430 domain-containing protein" evidence="1">
    <location>
        <begin position="19"/>
        <end position="385"/>
    </location>
</feature>
<evidence type="ECO:0008006" key="4">
    <source>
        <dbReference type="Google" id="ProtNLM"/>
    </source>
</evidence>
<keyword evidence="1" id="KW-0732">Signal</keyword>
<evidence type="ECO:0000313" key="2">
    <source>
        <dbReference type="EMBL" id="CCV66352.1"/>
    </source>
</evidence>
<reference evidence="2 3" key="1">
    <citation type="journal article" date="2013" name="J. Mol. Microbiol. Biotechnol.">
        <title>Analysis of the Complete Genomes of Acholeplasma brassicae , A. palmae and A. laidlawii and Their Comparison to the Obligate Parasites from ' Candidatus Phytoplasma'.</title>
        <authorList>
            <person name="Kube M."/>
            <person name="Siewert C."/>
            <person name="Migdoll A.M."/>
            <person name="Duduk B."/>
            <person name="Holz S."/>
            <person name="Rabus R."/>
            <person name="Seemuller E."/>
            <person name="Mitrovic J."/>
            <person name="Muller I."/>
            <person name="Buttner C."/>
            <person name="Reinhardt R."/>
        </authorList>
    </citation>
    <scope>NUCLEOTIDE SEQUENCE [LARGE SCALE GENOMIC DNA]</scope>
    <source>
        <strain evidence="3">0502</strain>
    </source>
</reference>
<dbReference type="Gene3D" id="2.170.130.30">
    <property type="match status" value="1"/>
</dbReference>
<dbReference type="Proteomes" id="UP000032737">
    <property type="component" value="Chromosome"/>
</dbReference>
<proteinExistence type="predicted"/>
<dbReference type="KEGG" id="abra:BN85313310"/>
<keyword evidence="3" id="KW-1185">Reference proteome</keyword>
<organism evidence="2 3">
    <name type="scientific">Acholeplasma brassicae</name>
    <dbReference type="NCBI Taxonomy" id="61635"/>
    <lineage>
        <taxon>Bacteria</taxon>
        <taxon>Bacillati</taxon>
        <taxon>Mycoplasmatota</taxon>
        <taxon>Mollicutes</taxon>
        <taxon>Acholeplasmatales</taxon>
        <taxon>Acholeplasmataceae</taxon>
        <taxon>Acholeplasma</taxon>
    </lineage>
</organism>
<evidence type="ECO:0000256" key="1">
    <source>
        <dbReference type="SAM" id="SignalP"/>
    </source>
</evidence>
<protein>
    <recommendedName>
        <fullName evidence="4">DUF4430 domain-containing protein</fullName>
    </recommendedName>
</protein>
<dbReference type="PROSITE" id="PS51257">
    <property type="entry name" value="PROKAR_LIPOPROTEIN"/>
    <property type="match status" value="1"/>
</dbReference>
<dbReference type="InterPro" id="IPR008930">
    <property type="entry name" value="Terpenoid_cyclase/PrenylTrfase"/>
</dbReference>
<accession>U4KPH1</accession>
<dbReference type="AlphaFoldDB" id="U4KPH1"/>
<name>U4KPH1_9MOLU</name>
<dbReference type="STRING" id="61635.BN85313310"/>
<dbReference type="HOGENOM" id="CLU_716940_0_0_14"/>
<feature type="signal peptide" evidence="1">
    <location>
        <begin position="1"/>
        <end position="18"/>
    </location>
</feature>
<dbReference type="RefSeq" id="WP_030005212.1">
    <property type="nucleotide sequence ID" value="NC_022549.1"/>
</dbReference>